<gene>
    <name evidence="1" type="ORF">CINCED_3A025533</name>
</gene>
<name>A0A5E4MCH2_9HEMI</name>
<protein>
    <submittedName>
        <fullName evidence="1">Uncharacterized protein</fullName>
    </submittedName>
</protein>
<proteinExistence type="predicted"/>
<keyword evidence="2" id="KW-1185">Reference proteome</keyword>
<dbReference type="Proteomes" id="UP000325440">
    <property type="component" value="Unassembled WGS sequence"/>
</dbReference>
<sequence length="99" mass="10866">MRADASLSRGLLVRRFYSSGFQTDGTDRIFKIVRATSKPVGSLIPVESNTSNVEHTDCVAVVNVINFKSLRLGASGHLRSLVHVETYSEVTLDLLCKIT</sequence>
<organism evidence="1 2">
    <name type="scientific">Cinara cedri</name>
    <dbReference type="NCBI Taxonomy" id="506608"/>
    <lineage>
        <taxon>Eukaryota</taxon>
        <taxon>Metazoa</taxon>
        <taxon>Ecdysozoa</taxon>
        <taxon>Arthropoda</taxon>
        <taxon>Hexapoda</taxon>
        <taxon>Insecta</taxon>
        <taxon>Pterygota</taxon>
        <taxon>Neoptera</taxon>
        <taxon>Paraneoptera</taxon>
        <taxon>Hemiptera</taxon>
        <taxon>Sternorrhyncha</taxon>
        <taxon>Aphidomorpha</taxon>
        <taxon>Aphidoidea</taxon>
        <taxon>Aphididae</taxon>
        <taxon>Lachninae</taxon>
        <taxon>Cinara</taxon>
    </lineage>
</organism>
<dbReference type="EMBL" id="CABPRJ010000502">
    <property type="protein sequence ID" value="VVC29955.1"/>
    <property type="molecule type" value="Genomic_DNA"/>
</dbReference>
<evidence type="ECO:0000313" key="1">
    <source>
        <dbReference type="EMBL" id="VVC29955.1"/>
    </source>
</evidence>
<reference evidence="1 2" key="1">
    <citation type="submission" date="2019-08" db="EMBL/GenBank/DDBJ databases">
        <authorList>
            <person name="Alioto T."/>
            <person name="Alioto T."/>
            <person name="Gomez Garrido J."/>
        </authorList>
    </citation>
    <scope>NUCLEOTIDE SEQUENCE [LARGE SCALE GENOMIC DNA]</scope>
</reference>
<evidence type="ECO:0000313" key="2">
    <source>
        <dbReference type="Proteomes" id="UP000325440"/>
    </source>
</evidence>
<dbReference type="AlphaFoldDB" id="A0A5E4MCH2"/>
<accession>A0A5E4MCH2</accession>